<dbReference type="PROSITE" id="PS50109">
    <property type="entry name" value="HIS_KIN"/>
    <property type="match status" value="1"/>
</dbReference>
<evidence type="ECO:0000256" key="3">
    <source>
        <dbReference type="ARBA" id="ARBA00021495"/>
    </source>
</evidence>
<reference evidence="14" key="1">
    <citation type="submission" date="2019-11" db="EMBL/GenBank/DDBJ databases">
        <title>Microbial mats filling the niche in hypersaline microbial mats.</title>
        <authorList>
            <person name="Wong H.L."/>
            <person name="Macleod F.I."/>
            <person name="White R.A. III"/>
            <person name="Burns B.P."/>
        </authorList>
    </citation>
    <scope>NUCLEOTIDE SEQUENCE</scope>
    <source>
        <strain evidence="14">Rbin_158</strain>
    </source>
</reference>
<dbReference type="AlphaFoldDB" id="A0A9D5JVG0"/>
<comment type="function">
    <text evidence="10">Involved in the transmission of sensory signals from the chemoreceptors to the flagellar motors. CheA is autophosphorylated; it can transfer its phosphate group to either CheB or CheY.</text>
</comment>
<evidence type="ECO:0000256" key="6">
    <source>
        <dbReference type="ARBA" id="ARBA00022679"/>
    </source>
</evidence>
<gene>
    <name evidence="14" type="ORF">GF339_09865</name>
</gene>
<dbReference type="InterPro" id="IPR004358">
    <property type="entry name" value="Sig_transdc_His_kin-like_C"/>
</dbReference>
<dbReference type="SUPFAM" id="SSF50341">
    <property type="entry name" value="CheW-like"/>
    <property type="match status" value="1"/>
</dbReference>
<organism evidence="14 15">
    <name type="scientific">candidate division KSB3 bacterium</name>
    <dbReference type="NCBI Taxonomy" id="2044937"/>
    <lineage>
        <taxon>Bacteria</taxon>
        <taxon>candidate division KSB3</taxon>
    </lineage>
</organism>
<dbReference type="Pfam" id="PF02895">
    <property type="entry name" value="H-kinase_dim"/>
    <property type="match status" value="1"/>
</dbReference>
<dbReference type="InterPro" id="IPR004105">
    <property type="entry name" value="CheA-like_dim"/>
</dbReference>
<keyword evidence="4" id="KW-0145">Chemotaxis</keyword>
<feature type="domain" description="CheW-like" evidence="13">
    <location>
        <begin position="443"/>
        <end position="593"/>
    </location>
</feature>
<dbReference type="InterPro" id="IPR003594">
    <property type="entry name" value="HATPase_dom"/>
</dbReference>
<keyword evidence="6" id="KW-0808">Transferase</keyword>
<dbReference type="SMART" id="SM00387">
    <property type="entry name" value="HATPase_c"/>
    <property type="match status" value="1"/>
</dbReference>
<dbReference type="SMART" id="SM00260">
    <property type="entry name" value="CheW"/>
    <property type="match status" value="1"/>
</dbReference>
<feature type="non-terminal residue" evidence="14">
    <location>
        <position position="1"/>
    </location>
</feature>
<dbReference type="InterPro" id="IPR005467">
    <property type="entry name" value="His_kinase_dom"/>
</dbReference>
<dbReference type="EMBL" id="WJJP01000314">
    <property type="protein sequence ID" value="MBD3324880.1"/>
    <property type="molecule type" value="Genomic_DNA"/>
</dbReference>
<evidence type="ECO:0000256" key="11">
    <source>
        <dbReference type="SAM" id="MobiDB-lite"/>
    </source>
</evidence>
<evidence type="ECO:0000256" key="4">
    <source>
        <dbReference type="ARBA" id="ARBA00022500"/>
    </source>
</evidence>
<dbReference type="SMART" id="SM01231">
    <property type="entry name" value="H-kinase_dim"/>
    <property type="match status" value="1"/>
</dbReference>
<keyword evidence="9" id="KW-0902">Two-component regulatory system</keyword>
<name>A0A9D5JVG0_9BACT</name>
<dbReference type="GO" id="GO:0005524">
    <property type="term" value="F:ATP binding"/>
    <property type="evidence" value="ECO:0007669"/>
    <property type="project" value="UniProtKB-KW"/>
</dbReference>
<dbReference type="Gene3D" id="2.30.30.40">
    <property type="entry name" value="SH3 Domains"/>
    <property type="match status" value="1"/>
</dbReference>
<sequence length="632" mass="70033">ESSAPPQAFDKMSLDLQTLPLEPEDVEIFADIASQQCEFMALVLEKIRTVQDGEPTLSRPHVASLITAFRKVQSSASMLEIDALDATLQEHAAVFAHLETSTGPIQSDDVTQIAEILQHLTNLTSVMTAYSKEAHTDQQPAQSQSPPTPSEEGREANAPGARYTLRVEAERVDHLLNLVGELVISRAKLMQIGQKIRTLYEDLRTGESSLNSASRLQRQRTIRPVKKLKDQFDEIIVEFERLTNQMQDGTMRIRMVPIGHVLNRFPRMVRDLSRQAGKEVAVHLSGTETELDKTVIDIIGDPLIHIIRNAIDHGIETPEIRRQQHKPPEGNLFISAYHEGNQVIIEVKDDGQGIPIELVKQKALQQKLISAQEEETLLDHDFAYLIFHSGFSTVETISTLSGRGVGLHVVKRYLEKINGTIDLETTAGQGCTFTIKLPLTLAIIPALMIRVRAEVFAIPLIAVEEAIRILPQEIKTIETHQVIHLREKMLPLLDLVTLLDIPGFDGRSHSGVSDLPAAPDAETQPNRYGVVMSDGFQEVGVLVDELLGESDIVLKPLQDALLHVDGISGASIRGDGQVSLVIDPVSLIRLARTRIRREHRARVGMHPVPPYAPGVPDDLGRVREGFPRFGSE</sequence>
<proteinExistence type="predicted"/>
<dbReference type="InterPro" id="IPR036097">
    <property type="entry name" value="HisK_dim/P_sf"/>
</dbReference>
<keyword evidence="5" id="KW-0597">Phosphoprotein</keyword>
<dbReference type="Pfam" id="PF02518">
    <property type="entry name" value="HATPase_c"/>
    <property type="match status" value="1"/>
</dbReference>
<dbReference type="PRINTS" id="PR00344">
    <property type="entry name" value="BCTRLSENSOR"/>
</dbReference>
<dbReference type="InterPro" id="IPR002545">
    <property type="entry name" value="CheW-lke_dom"/>
</dbReference>
<evidence type="ECO:0000259" key="13">
    <source>
        <dbReference type="PROSITE" id="PS50851"/>
    </source>
</evidence>
<evidence type="ECO:0000256" key="5">
    <source>
        <dbReference type="ARBA" id="ARBA00022553"/>
    </source>
</evidence>
<protein>
    <recommendedName>
        <fullName evidence="3">Chemotaxis protein CheA</fullName>
        <ecNumber evidence="2">2.7.13.3</ecNumber>
    </recommendedName>
</protein>
<evidence type="ECO:0000256" key="1">
    <source>
        <dbReference type="ARBA" id="ARBA00000085"/>
    </source>
</evidence>
<dbReference type="InterPro" id="IPR036061">
    <property type="entry name" value="CheW-like_dom_sf"/>
</dbReference>
<dbReference type="FunFam" id="3.30.565.10:FF:000016">
    <property type="entry name" value="Chemotaxis protein CheA, putative"/>
    <property type="match status" value="1"/>
</dbReference>
<feature type="region of interest" description="Disordered" evidence="11">
    <location>
        <begin position="132"/>
        <end position="158"/>
    </location>
</feature>
<dbReference type="InterPro" id="IPR037006">
    <property type="entry name" value="CheA-like_homodim_sf"/>
</dbReference>
<dbReference type="PANTHER" id="PTHR43395">
    <property type="entry name" value="SENSOR HISTIDINE KINASE CHEA"/>
    <property type="match status" value="1"/>
</dbReference>
<accession>A0A9D5JVG0</accession>
<dbReference type="InterPro" id="IPR051315">
    <property type="entry name" value="Bact_Chemotaxis_CheA"/>
</dbReference>
<dbReference type="Gene3D" id="1.10.287.560">
    <property type="entry name" value="Histidine kinase CheA-like, homodimeric domain"/>
    <property type="match status" value="1"/>
</dbReference>
<dbReference type="InterPro" id="IPR036890">
    <property type="entry name" value="HATPase_C_sf"/>
</dbReference>
<dbReference type="Gene3D" id="3.30.565.10">
    <property type="entry name" value="Histidine kinase-like ATPase, C-terminal domain"/>
    <property type="match status" value="1"/>
</dbReference>
<dbReference type="SUPFAM" id="SSF55874">
    <property type="entry name" value="ATPase domain of HSP90 chaperone/DNA topoisomerase II/histidine kinase"/>
    <property type="match status" value="1"/>
</dbReference>
<evidence type="ECO:0000256" key="9">
    <source>
        <dbReference type="ARBA" id="ARBA00023012"/>
    </source>
</evidence>
<keyword evidence="7" id="KW-0418">Kinase</keyword>
<evidence type="ECO:0000256" key="2">
    <source>
        <dbReference type="ARBA" id="ARBA00012438"/>
    </source>
</evidence>
<comment type="caution">
    <text evidence="14">The sequence shown here is derived from an EMBL/GenBank/DDBJ whole genome shotgun (WGS) entry which is preliminary data.</text>
</comment>
<evidence type="ECO:0000313" key="15">
    <source>
        <dbReference type="Proteomes" id="UP000649604"/>
    </source>
</evidence>
<dbReference type="EC" id="2.7.13.3" evidence="2"/>
<evidence type="ECO:0000256" key="10">
    <source>
        <dbReference type="ARBA" id="ARBA00035100"/>
    </source>
</evidence>
<dbReference type="GO" id="GO:0000155">
    <property type="term" value="F:phosphorelay sensor kinase activity"/>
    <property type="evidence" value="ECO:0007669"/>
    <property type="project" value="InterPro"/>
</dbReference>
<keyword evidence="8" id="KW-0547">Nucleotide-binding</keyword>
<dbReference type="Pfam" id="PF01584">
    <property type="entry name" value="CheW"/>
    <property type="match status" value="1"/>
</dbReference>
<comment type="catalytic activity">
    <reaction evidence="1">
        <text>ATP + protein L-histidine = ADP + protein N-phospho-L-histidine.</text>
        <dbReference type="EC" id="2.7.13.3"/>
    </reaction>
</comment>
<evidence type="ECO:0000256" key="7">
    <source>
        <dbReference type="ARBA" id="ARBA00022777"/>
    </source>
</evidence>
<evidence type="ECO:0000256" key="8">
    <source>
        <dbReference type="ARBA" id="ARBA00022840"/>
    </source>
</evidence>
<evidence type="ECO:0000313" key="14">
    <source>
        <dbReference type="EMBL" id="MBD3324880.1"/>
    </source>
</evidence>
<dbReference type="Proteomes" id="UP000649604">
    <property type="component" value="Unassembled WGS sequence"/>
</dbReference>
<dbReference type="SUPFAM" id="SSF47384">
    <property type="entry name" value="Homodimeric domain of signal transducing histidine kinase"/>
    <property type="match status" value="1"/>
</dbReference>
<dbReference type="PROSITE" id="PS50851">
    <property type="entry name" value="CHEW"/>
    <property type="match status" value="1"/>
</dbReference>
<dbReference type="PANTHER" id="PTHR43395:SF10">
    <property type="entry name" value="CHEMOTAXIS PROTEIN CHEA"/>
    <property type="match status" value="1"/>
</dbReference>
<feature type="domain" description="Histidine kinase" evidence="12">
    <location>
        <begin position="198"/>
        <end position="441"/>
    </location>
</feature>
<dbReference type="GO" id="GO:0005737">
    <property type="term" value="C:cytoplasm"/>
    <property type="evidence" value="ECO:0007669"/>
    <property type="project" value="InterPro"/>
</dbReference>
<keyword evidence="8" id="KW-0067">ATP-binding</keyword>
<evidence type="ECO:0000259" key="12">
    <source>
        <dbReference type="PROSITE" id="PS50109"/>
    </source>
</evidence>
<dbReference type="GO" id="GO:0006935">
    <property type="term" value="P:chemotaxis"/>
    <property type="evidence" value="ECO:0007669"/>
    <property type="project" value="UniProtKB-KW"/>
</dbReference>